<dbReference type="NCBIfam" id="TIGR01145">
    <property type="entry name" value="ATP_synt_delta"/>
    <property type="match status" value="1"/>
</dbReference>
<evidence type="ECO:0000256" key="2">
    <source>
        <dbReference type="ARBA" id="ARBA00022448"/>
    </source>
</evidence>
<dbReference type="HAMAP" id="MF_01416">
    <property type="entry name" value="ATP_synth_delta_bact"/>
    <property type="match status" value="1"/>
</dbReference>
<dbReference type="GO" id="GO:0046933">
    <property type="term" value="F:proton-transporting ATP synthase activity, rotational mechanism"/>
    <property type="evidence" value="ECO:0007669"/>
    <property type="project" value="UniProtKB-UniRule"/>
</dbReference>
<reference evidence="8" key="1">
    <citation type="submission" date="2020-10" db="EMBL/GenBank/DDBJ databases">
        <authorList>
            <person name="Gilroy R."/>
        </authorList>
    </citation>
    <scope>NUCLEOTIDE SEQUENCE</scope>
    <source>
        <strain evidence="8">ChiW17-6978</strain>
    </source>
</reference>
<evidence type="ECO:0000256" key="7">
    <source>
        <dbReference type="HAMAP-Rule" id="MF_01416"/>
    </source>
</evidence>
<sequence length="176" mass="20855">MVEVEYAKALFELAEEQTKTDCMDQLSLIAQILDEEPEFTKLLKSPFLSVKEKTEMIKTVFPFLNPLLKEWMILLIKRDRMDLFCRIKDSYQQLYETSFKILKIKVVSPKILDERQQEQLKQRLKQKYPDRKLEIENTIDPSLLGGIQIFANDERLDCSLKNQLAKLKRIAIRKDE</sequence>
<keyword evidence="4 7" id="KW-0406">Ion transport</keyword>
<keyword evidence="7" id="KW-0139">CF(1)</keyword>
<dbReference type="PANTHER" id="PTHR11910">
    <property type="entry name" value="ATP SYNTHASE DELTA CHAIN"/>
    <property type="match status" value="1"/>
</dbReference>
<comment type="function">
    <text evidence="7">This protein is part of the stalk that links CF(0) to CF(1). It either transmits conformational changes from CF(0) to CF(1) or is implicated in proton conduction.</text>
</comment>
<dbReference type="GO" id="GO:0045259">
    <property type="term" value="C:proton-transporting ATP synthase complex"/>
    <property type="evidence" value="ECO:0007669"/>
    <property type="project" value="UniProtKB-KW"/>
</dbReference>
<proteinExistence type="inferred from homology"/>
<dbReference type="GO" id="GO:0005886">
    <property type="term" value="C:plasma membrane"/>
    <property type="evidence" value="ECO:0007669"/>
    <property type="project" value="UniProtKB-SubCell"/>
</dbReference>
<evidence type="ECO:0000256" key="6">
    <source>
        <dbReference type="ARBA" id="ARBA00023310"/>
    </source>
</evidence>
<comment type="subcellular location">
    <subcellularLocation>
        <location evidence="7">Cell membrane</location>
        <topology evidence="7">Peripheral membrane protein</topology>
    </subcellularLocation>
    <subcellularLocation>
        <location evidence="1">Membrane</location>
    </subcellularLocation>
</comment>
<reference evidence="8" key="2">
    <citation type="journal article" date="2021" name="PeerJ">
        <title>Extensive microbial diversity within the chicken gut microbiome revealed by metagenomics and culture.</title>
        <authorList>
            <person name="Gilroy R."/>
            <person name="Ravi A."/>
            <person name="Getino M."/>
            <person name="Pursley I."/>
            <person name="Horton D.L."/>
            <person name="Alikhan N.F."/>
            <person name="Baker D."/>
            <person name="Gharbi K."/>
            <person name="Hall N."/>
            <person name="Watson M."/>
            <person name="Adriaenssens E.M."/>
            <person name="Foster-Nyarko E."/>
            <person name="Jarju S."/>
            <person name="Secka A."/>
            <person name="Antonio M."/>
            <person name="Oren A."/>
            <person name="Chaudhuri R.R."/>
            <person name="La Ragione R."/>
            <person name="Hildebrand F."/>
            <person name="Pallen M.J."/>
        </authorList>
    </citation>
    <scope>NUCLEOTIDE SEQUENCE</scope>
    <source>
        <strain evidence="8">ChiW17-6978</strain>
    </source>
</reference>
<evidence type="ECO:0000256" key="5">
    <source>
        <dbReference type="ARBA" id="ARBA00023136"/>
    </source>
</evidence>
<dbReference type="Pfam" id="PF00213">
    <property type="entry name" value="OSCP"/>
    <property type="match status" value="1"/>
</dbReference>
<comment type="function">
    <text evidence="7">F(1)F(0) ATP synthase produces ATP from ADP in the presence of a proton or sodium gradient. F-type ATPases consist of two structural domains, F(1) containing the extramembraneous catalytic core and F(0) containing the membrane proton channel, linked together by a central stalk and a peripheral stalk. During catalysis, ATP synthesis in the catalytic domain of F(1) is coupled via a rotary mechanism of the central stalk subunits to proton translocation.</text>
</comment>
<dbReference type="InterPro" id="IPR000711">
    <property type="entry name" value="ATPase_OSCP/dsu"/>
</dbReference>
<gene>
    <name evidence="7 8" type="primary">atpH</name>
    <name evidence="8" type="ORF">IAD46_05190</name>
</gene>
<protein>
    <recommendedName>
        <fullName evidence="7">ATP synthase subunit delta</fullName>
    </recommendedName>
    <alternativeName>
        <fullName evidence="7">ATP synthase F(1) sector subunit delta</fullName>
    </alternativeName>
    <alternativeName>
        <fullName evidence="7">F-type ATPase subunit delta</fullName>
        <shortName evidence="7">F-ATPase subunit delta</shortName>
    </alternativeName>
</protein>
<keyword evidence="2 7" id="KW-0813">Transport</keyword>
<evidence type="ECO:0000256" key="1">
    <source>
        <dbReference type="ARBA" id="ARBA00004370"/>
    </source>
</evidence>
<keyword evidence="6 7" id="KW-0066">ATP synthesis</keyword>
<evidence type="ECO:0000256" key="3">
    <source>
        <dbReference type="ARBA" id="ARBA00022781"/>
    </source>
</evidence>
<dbReference type="InterPro" id="IPR026015">
    <property type="entry name" value="ATP_synth_OSCP/delta_N_sf"/>
</dbReference>
<dbReference type="PRINTS" id="PR00125">
    <property type="entry name" value="ATPASEDELTA"/>
</dbReference>
<dbReference type="EMBL" id="DVLF01000164">
    <property type="protein sequence ID" value="HIT50403.1"/>
    <property type="molecule type" value="Genomic_DNA"/>
</dbReference>
<comment type="caution">
    <text evidence="8">The sequence shown here is derived from an EMBL/GenBank/DDBJ whole genome shotgun (WGS) entry which is preliminary data.</text>
</comment>
<evidence type="ECO:0000256" key="4">
    <source>
        <dbReference type="ARBA" id="ARBA00023065"/>
    </source>
</evidence>
<accession>A0A9D1KK06</accession>
<dbReference type="Gene3D" id="1.10.520.20">
    <property type="entry name" value="N-terminal domain of the delta subunit of the F1F0-ATP synthase"/>
    <property type="match status" value="1"/>
</dbReference>
<dbReference type="Proteomes" id="UP000886758">
    <property type="component" value="Unassembled WGS sequence"/>
</dbReference>
<keyword evidence="5 7" id="KW-0472">Membrane</keyword>
<dbReference type="AlphaFoldDB" id="A0A9D1KK06"/>
<evidence type="ECO:0000313" key="9">
    <source>
        <dbReference type="Proteomes" id="UP000886758"/>
    </source>
</evidence>
<keyword evidence="3 7" id="KW-0375">Hydrogen ion transport</keyword>
<comment type="similarity">
    <text evidence="7">Belongs to the ATPase delta chain family.</text>
</comment>
<keyword evidence="7" id="KW-1003">Cell membrane</keyword>
<dbReference type="SUPFAM" id="SSF47928">
    <property type="entry name" value="N-terminal domain of the delta subunit of the F1F0-ATP synthase"/>
    <property type="match status" value="1"/>
</dbReference>
<organism evidence="8 9">
    <name type="scientific">Candidatus Pelethenecus faecipullorum</name>
    <dbReference type="NCBI Taxonomy" id="2840900"/>
    <lineage>
        <taxon>Bacteria</taxon>
        <taxon>Bacillati</taxon>
        <taxon>Mycoplasmatota</taxon>
        <taxon>Mollicutes</taxon>
        <taxon>Candidatus Pelethenecus</taxon>
    </lineage>
</organism>
<evidence type="ECO:0000313" key="8">
    <source>
        <dbReference type="EMBL" id="HIT50403.1"/>
    </source>
</evidence>
<name>A0A9D1KK06_9MOLU</name>